<dbReference type="AlphaFoldDB" id="A0AA35CJH0"/>
<evidence type="ECO:0000256" key="1">
    <source>
        <dbReference type="SAM" id="MobiDB-lite"/>
    </source>
</evidence>
<evidence type="ECO:0000313" key="2">
    <source>
        <dbReference type="EMBL" id="BDG60347.1"/>
    </source>
</evidence>
<dbReference type="Proteomes" id="UP001163687">
    <property type="component" value="Chromosome"/>
</dbReference>
<sequence length="166" mass="16671">MVAFDSTPSKLWDEQSAAPPSAPRLAVETPAQMTMPPSFAGRAGPLPFILPLWALAVASGSCGDFRGRRPRVPRPPPGGVDGTACAGSGKGLRYASAACGGAFGALASAGAGWSVAIKPGGALNSIATALERKSTGHSEVRRGCQVEGGQLAGESAEVFYGCTRAG</sequence>
<keyword evidence="3" id="KW-1185">Reference proteome</keyword>
<evidence type="ECO:0000313" key="3">
    <source>
        <dbReference type="Proteomes" id="UP001163687"/>
    </source>
</evidence>
<protein>
    <submittedName>
        <fullName evidence="2">Uncharacterized protein</fullName>
    </submittedName>
</protein>
<gene>
    <name evidence="2" type="ORF">caldi_14370</name>
</gene>
<reference evidence="2" key="1">
    <citation type="submission" date="2022-03" db="EMBL/GenBank/DDBJ databases">
        <title>Complete genome sequence of Caldinitratiruptor microaerophilus.</title>
        <authorList>
            <person name="Mukaiyama R."/>
            <person name="Nishiyama T."/>
            <person name="Ueda K."/>
        </authorList>
    </citation>
    <scope>NUCLEOTIDE SEQUENCE</scope>
    <source>
        <strain evidence="2">JCM 16183</strain>
    </source>
</reference>
<organism evidence="2 3">
    <name type="scientific">Caldinitratiruptor microaerophilus</name>
    <dbReference type="NCBI Taxonomy" id="671077"/>
    <lineage>
        <taxon>Bacteria</taxon>
        <taxon>Bacillati</taxon>
        <taxon>Bacillota</taxon>
        <taxon>Clostridia</taxon>
        <taxon>Eubacteriales</taxon>
        <taxon>Symbiobacteriaceae</taxon>
        <taxon>Caldinitratiruptor</taxon>
    </lineage>
</organism>
<proteinExistence type="predicted"/>
<accession>A0AA35CJH0</accession>
<name>A0AA35CJH0_9FIRM</name>
<dbReference type="KEGG" id="cmic:caldi_14370"/>
<feature type="region of interest" description="Disordered" evidence="1">
    <location>
        <begin position="1"/>
        <end position="23"/>
    </location>
</feature>
<dbReference type="EMBL" id="AP025628">
    <property type="protein sequence ID" value="BDG60347.1"/>
    <property type="molecule type" value="Genomic_DNA"/>
</dbReference>